<name>A0AA88IT48_CHASR</name>
<gene>
    <name evidence="3" type="ORF">Q5P01_023064</name>
</gene>
<dbReference type="Proteomes" id="UP001187415">
    <property type="component" value="Unassembled WGS sequence"/>
</dbReference>
<sequence length="239" mass="27096">MEENKSKVPSVTDLVRQRLQEVAEEICGLFERTIADYEDELSRLKENYQHLNLLDGVFRPKVHIRRSVCSADLQQTLVIKEEVLPEWNPSREQPDDPELLHVKEEQQELPTSGEGDPVDGLVKADITSSPFTAVPVRSEENKEEPQTSQLHPSQTEDNREAESSSSSPAKQMKLETDGEDCGGRSEPPRLQEELIILNLKVTYEGTHLDIKATMSPLGRAIMKVEVWDKLFSPQMQPHC</sequence>
<accession>A0AA88IT48</accession>
<feature type="region of interest" description="Disordered" evidence="2">
    <location>
        <begin position="130"/>
        <end position="187"/>
    </location>
</feature>
<keyword evidence="1" id="KW-0175">Coiled coil</keyword>
<comment type="caution">
    <text evidence="3">The sequence shown here is derived from an EMBL/GenBank/DDBJ whole genome shotgun (WGS) entry which is preliminary data.</text>
</comment>
<feature type="compositionally biased region" description="Basic and acidic residues" evidence="2">
    <location>
        <begin position="172"/>
        <end position="187"/>
    </location>
</feature>
<evidence type="ECO:0000256" key="2">
    <source>
        <dbReference type="SAM" id="MobiDB-lite"/>
    </source>
</evidence>
<organism evidence="3 4">
    <name type="scientific">Channa striata</name>
    <name type="common">Snakehead murrel</name>
    <name type="synonym">Ophicephalus striatus</name>
    <dbReference type="NCBI Taxonomy" id="64152"/>
    <lineage>
        <taxon>Eukaryota</taxon>
        <taxon>Metazoa</taxon>
        <taxon>Chordata</taxon>
        <taxon>Craniata</taxon>
        <taxon>Vertebrata</taxon>
        <taxon>Euteleostomi</taxon>
        <taxon>Actinopterygii</taxon>
        <taxon>Neopterygii</taxon>
        <taxon>Teleostei</taxon>
        <taxon>Neoteleostei</taxon>
        <taxon>Acanthomorphata</taxon>
        <taxon>Anabantaria</taxon>
        <taxon>Anabantiformes</taxon>
        <taxon>Channoidei</taxon>
        <taxon>Channidae</taxon>
        <taxon>Channa</taxon>
    </lineage>
</organism>
<proteinExistence type="predicted"/>
<protein>
    <submittedName>
        <fullName evidence="3">Uncharacterized protein</fullName>
    </submittedName>
</protein>
<evidence type="ECO:0000256" key="1">
    <source>
        <dbReference type="SAM" id="Coils"/>
    </source>
</evidence>
<reference evidence="3" key="1">
    <citation type="submission" date="2023-07" db="EMBL/GenBank/DDBJ databases">
        <title>Chromosome-level Genome Assembly of Striped Snakehead (Channa striata).</title>
        <authorList>
            <person name="Liu H."/>
        </authorList>
    </citation>
    <scope>NUCLEOTIDE SEQUENCE</scope>
    <source>
        <strain evidence="3">Gz</strain>
        <tissue evidence="3">Muscle</tissue>
    </source>
</reference>
<evidence type="ECO:0000313" key="3">
    <source>
        <dbReference type="EMBL" id="KAK2820105.1"/>
    </source>
</evidence>
<dbReference type="AlphaFoldDB" id="A0AA88IT48"/>
<evidence type="ECO:0000313" key="4">
    <source>
        <dbReference type="Proteomes" id="UP001187415"/>
    </source>
</evidence>
<dbReference type="EMBL" id="JAUPFM010000019">
    <property type="protein sequence ID" value="KAK2820105.1"/>
    <property type="molecule type" value="Genomic_DNA"/>
</dbReference>
<keyword evidence="4" id="KW-1185">Reference proteome</keyword>
<feature type="coiled-coil region" evidence="1">
    <location>
        <begin position="27"/>
        <end position="54"/>
    </location>
</feature>